<accession>A0A2S0UJG4</accession>
<dbReference type="AlphaFoldDB" id="A0A2S0UJG4"/>
<protein>
    <submittedName>
        <fullName evidence="7">Cytochrome C</fullName>
    </submittedName>
</protein>
<evidence type="ECO:0000313" key="7">
    <source>
        <dbReference type="EMBL" id="AWB47963.1"/>
    </source>
</evidence>
<dbReference type="RefSeq" id="WP_108434787.1">
    <property type="nucleotide sequence ID" value="NZ_CP028918.1"/>
</dbReference>
<proteinExistence type="predicted"/>
<evidence type="ECO:0000313" key="8">
    <source>
        <dbReference type="Proteomes" id="UP000244496"/>
    </source>
</evidence>
<dbReference type="GO" id="GO:0046872">
    <property type="term" value="F:metal ion binding"/>
    <property type="evidence" value="ECO:0007669"/>
    <property type="project" value="UniProtKB-KW"/>
</dbReference>
<feature type="signal peptide" evidence="5">
    <location>
        <begin position="1"/>
        <end position="18"/>
    </location>
</feature>
<dbReference type="GO" id="GO:0009055">
    <property type="term" value="F:electron transfer activity"/>
    <property type="evidence" value="ECO:0007669"/>
    <property type="project" value="InterPro"/>
</dbReference>
<dbReference type="InterPro" id="IPR036909">
    <property type="entry name" value="Cyt_c-like_dom_sf"/>
</dbReference>
<gene>
    <name evidence="7" type="ORF">HYN69_05030</name>
</gene>
<keyword evidence="1 4" id="KW-0349">Heme</keyword>
<dbReference type="Pfam" id="PF00034">
    <property type="entry name" value="Cytochrom_C"/>
    <property type="match status" value="1"/>
</dbReference>
<dbReference type="OrthoDB" id="5514238at2"/>
<evidence type="ECO:0000256" key="2">
    <source>
        <dbReference type="ARBA" id="ARBA00022723"/>
    </source>
</evidence>
<organism evidence="7 8">
    <name type="scientific">Paragemmobacter aquarius</name>
    <dbReference type="NCBI Taxonomy" id="2169400"/>
    <lineage>
        <taxon>Bacteria</taxon>
        <taxon>Pseudomonadati</taxon>
        <taxon>Pseudomonadota</taxon>
        <taxon>Alphaproteobacteria</taxon>
        <taxon>Rhodobacterales</taxon>
        <taxon>Paracoccaceae</taxon>
        <taxon>Paragemmobacter</taxon>
    </lineage>
</organism>
<dbReference type="EMBL" id="CP028918">
    <property type="protein sequence ID" value="AWB47963.1"/>
    <property type="molecule type" value="Genomic_DNA"/>
</dbReference>
<dbReference type="PROSITE" id="PS51007">
    <property type="entry name" value="CYTC"/>
    <property type="match status" value="1"/>
</dbReference>
<keyword evidence="8" id="KW-1185">Reference proteome</keyword>
<evidence type="ECO:0000256" key="4">
    <source>
        <dbReference type="PROSITE-ProRule" id="PRU00433"/>
    </source>
</evidence>
<dbReference type="PROSITE" id="PS51257">
    <property type="entry name" value="PROKAR_LIPOPROTEIN"/>
    <property type="match status" value="1"/>
</dbReference>
<evidence type="ECO:0000256" key="5">
    <source>
        <dbReference type="SAM" id="SignalP"/>
    </source>
</evidence>
<keyword evidence="3 4" id="KW-0408">Iron</keyword>
<feature type="domain" description="Cytochrome c" evidence="6">
    <location>
        <begin position="27"/>
        <end position="136"/>
    </location>
</feature>
<dbReference type="InterPro" id="IPR009056">
    <property type="entry name" value="Cyt_c-like_dom"/>
</dbReference>
<evidence type="ECO:0000256" key="3">
    <source>
        <dbReference type="ARBA" id="ARBA00023004"/>
    </source>
</evidence>
<dbReference type="KEGG" id="geh:HYN69_05030"/>
<dbReference type="GO" id="GO:0020037">
    <property type="term" value="F:heme binding"/>
    <property type="evidence" value="ECO:0007669"/>
    <property type="project" value="InterPro"/>
</dbReference>
<sequence length="138" mass="14566">MQRAFVFPFGMAVLAVLAACVMPKREAQVPTGAADFAEHCVACHGVSGRGDGEAAAGLAKKPADLTTLTARNGGVFPGTRVMAQIWGYTGRDEGRVMPEFKELLDSETVLFDGGDGIATPTPLRLVQLAEYVKGLQAR</sequence>
<evidence type="ECO:0000256" key="1">
    <source>
        <dbReference type="ARBA" id="ARBA00022617"/>
    </source>
</evidence>
<keyword evidence="5" id="KW-0732">Signal</keyword>
<evidence type="ECO:0000259" key="6">
    <source>
        <dbReference type="PROSITE" id="PS51007"/>
    </source>
</evidence>
<keyword evidence="2 4" id="KW-0479">Metal-binding</keyword>
<name>A0A2S0UJG4_9RHOB</name>
<feature type="chain" id="PRO_5015491737" evidence="5">
    <location>
        <begin position="19"/>
        <end position="138"/>
    </location>
</feature>
<dbReference type="Gene3D" id="1.10.760.10">
    <property type="entry name" value="Cytochrome c-like domain"/>
    <property type="match status" value="1"/>
</dbReference>
<reference evidence="7 8" key="1">
    <citation type="submission" date="2018-04" db="EMBL/GenBank/DDBJ databases">
        <title>Genome sequencing of Gemmobacter.</title>
        <authorList>
            <person name="Yi H."/>
            <person name="Baek M.-G."/>
        </authorList>
    </citation>
    <scope>NUCLEOTIDE SEQUENCE [LARGE SCALE GENOMIC DNA]</scope>
    <source>
        <strain evidence="7 8">HYN0069</strain>
    </source>
</reference>
<dbReference type="Proteomes" id="UP000244496">
    <property type="component" value="Chromosome"/>
</dbReference>
<dbReference type="SUPFAM" id="SSF46626">
    <property type="entry name" value="Cytochrome c"/>
    <property type="match status" value="1"/>
</dbReference>